<dbReference type="AlphaFoldDB" id="A0A6A5GW40"/>
<protein>
    <submittedName>
        <fullName evidence="1">Uncharacterized protein</fullName>
    </submittedName>
</protein>
<accession>A0A6A5GW40</accession>
<evidence type="ECO:0000313" key="2">
    <source>
        <dbReference type="Proteomes" id="UP000483820"/>
    </source>
</evidence>
<sequence length="252" mass="29176">MDSEDNPFSSASRRPPIRTIIKETIILAKLLPNRIEYTDLTRRRNNGVSFRSKIILNHVYNTMTYYSHIPRLTGDNFDFLVRYLGEESSKVKKYLDNKRNRSSLNSRNLQDPNLVKSRNSREGISIIVSRAIKMFSGSDYRRLFNYIHHHIQEYGGFINTDDALKLSEHTRKSRKKISSYFSRVRNLLSTKSQSTSSGSIVQVESNEDSDIDLAPVASACVKKNRKKNSQKKAKHYITTLVQYSPKEVYTEQ</sequence>
<organism evidence="1 2">
    <name type="scientific">Caenorhabditis remanei</name>
    <name type="common">Caenorhabditis vulgaris</name>
    <dbReference type="NCBI Taxonomy" id="31234"/>
    <lineage>
        <taxon>Eukaryota</taxon>
        <taxon>Metazoa</taxon>
        <taxon>Ecdysozoa</taxon>
        <taxon>Nematoda</taxon>
        <taxon>Chromadorea</taxon>
        <taxon>Rhabditida</taxon>
        <taxon>Rhabditina</taxon>
        <taxon>Rhabditomorpha</taxon>
        <taxon>Rhabditoidea</taxon>
        <taxon>Rhabditidae</taxon>
        <taxon>Peloderinae</taxon>
        <taxon>Caenorhabditis</taxon>
    </lineage>
</organism>
<dbReference type="CTD" id="78775978"/>
<dbReference type="KEGG" id="crq:GCK72_015229"/>
<name>A0A6A5GW40_CAERE</name>
<dbReference type="InterPro" id="IPR009079">
    <property type="entry name" value="4_helix_cytokine-like_core"/>
</dbReference>
<reference evidence="1 2" key="1">
    <citation type="submission" date="2019-12" db="EMBL/GenBank/DDBJ databases">
        <title>Chromosome-level assembly of the Caenorhabditis remanei genome.</title>
        <authorList>
            <person name="Teterina A.A."/>
            <person name="Willis J.H."/>
            <person name="Phillips P.C."/>
        </authorList>
    </citation>
    <scope>NUCLEOTIDE SEQUENCE [LARGE SCALE GENOMIC DNA]</scope>
    <source>
        <strain evidence="1 2">PX506</strain>
        <tissue evidence="1">Whole organism</tissue>
    </source>
</reference>
<proteinExistence type="predicted"/>
<comment type="caution">
    <text evidence="1">The sequence shown here is derived from an EMBL/GenBank/DDBJ whole genome shotgun (WGS) entry which is preliminary data.</text>
</comment>
<evidence type="ECO:0000313" key="1">
    <source>
        <dbReference type="EMBL" id="KAF1758769.1"/>
    </source>
</evidence>
<dbReference type="RefSeq" id="XP_053585485.1">
    <property type="nucleotide sequence ID" value="XM_053730713.1"/>
</dbReference>
<dbReference type="EMBL" id="WUAV01000004">
    <property type="protein sequence ID" value="KAF1758769.1"/>
    <property type="molecule type" value="Genomic_DNA"/>
</dbReference>
<dbReference type="Gene3D" id="1.20.1250.10">
    <property type="match status" value="1"/>
</dbReference>
<gene>
    <name evidence="1" type="ORF">GCK72_015229</name>
</gene>
<dbReference type="Proteomes" id="UP000483820">
    <property type="component" value="Chromosome IV"/>
</dbReference>
<dbReference type="GeneID" id="78775978"/>